<accession>A0A087TYV7</accession>
<organism evidence="2 3">
    <name type="scientific">Stegodyphus mimosarum</name>
    <name type="common">African social velvet spider</name>
    <dbReference type="NCBI Taxonomy" id="407821"/>
    <lineage>
        <taxon>Eukaryota</taxon>
        <taxon>Metazoa</taxon>
        <taxon>Ecdysozoa</taxon>
        <taxon>Arthropoda</taxon>
        <taxon>Chelicerata</taxon>
        <taxon>Arachnida</taxon>
        <taxon>Araneae</taxon>
        <taxon>Araneomorphae</taxon>
        <taxon>Entelegynae</taxon>
        <taxon>Eresoidea</taxon>
        <taxon>Eresidae</taxon>
        <taxon>Stegodyphus</taxon>
    </lineage>
</organism>
<feature type="domain" description="DUS-like FMN-binding" evidence="1">
    <location>
        <begin position="1"/>
        <end position="129"/>
    </location>
</feature>
<protein>
    <submittedName>
        <fullName evidence="2">tRNA-dihydrouridine(20) synthase [NAD(P)+]-like protein</fullName>
    </submittedName>
</protein>
<reference evidence="2 3" key="1">
    <citation type="submission" date="2013-11" db="EMBL/GenBank/DDBJ databases">
        <title>Genome sequencing of Stegodyphus mimosarum.</title>
        <authorList>
            <person name="Bechsgaard J."/>
        </authorList>
    </citation>
    <scope>NUCLEOTIDE SEQUENCE [LARGE SCALE GENOMIC DNA]</scope>
</reference>
<dbReference type="STRING" id="407821.A0A087TYV7"/>
<dbReference type="OMA" id="KEYSILW"/>
<proteinExistence type="predicted"/>
<evidence type="ECO:0000313" key="3">
    <source>
        <dbReference type="Proteomes" id="UP000054359"/>
    </source>
</evidence>
<name>A0A087TYV7_STEMI</name>
<dbReference type="InterPro" id="IPR052582">
    <property type="entry name" value="tRNA-DUS-like"/>
</dbReference>
<dbReference type="InterPro" id="IPR035587">
    <property type="entry name" value="DUS-like_FMN-bd"/>
</dbReference>
<evidence type="ECO:0000259" key="1">
    <source>
        <dbReference type="Pfam" id="PF01207"/>
    </source>
</evidence>
<sequence>MGAALLSEPEKVSNILTTLTRALSFPITCKIRVLPDLHKTLDLVKVIENSGVAAIAVHGRVMEERPQHKNRNYVIKAIAETLSIPVIANGGSGEIGSYQDIETFRLETSASSVMIARQAEWNCSIFRKEGKLPLDAVIEKYIK</sequence>
<keyword evidence="3" id="KW-1185">Reference proteome</keyword>
<dbReference type="SUPFAM" id="SSF51395">
    <property type="entry name" value="FMN-linked oxidoreductases"/>
    <property type="match status" value="1"/>
</dbReference>
<dbReference type="GO" id="GO:0017150">
    <property type="term" value="F:tRNA dihydrouridine synthase activity"/>
    <property type="evidence" value="ECO:0007669"/>
    <property type="project" value="TreeGrafter"/>
</dbReference>
<gene>
    <name evidence="2" type="ORF">X975_26270</name>
</gene>
<dbReference type="Proteomes" id="UP000054359">
    <property type="component" value="Unassembled WGS sequence"/>
</dbReference>
<dbReference type="CDD" id="cd02801">
    <property type="entry name" value="DUS_like_FMN"/>
    <property type="match status" value="1"/>
</dbReference>
<dbReference type="Gene3D" id="3.20.20.70">
    <property type="entry name" value="Aldolase class I"/>
    <property type="match status" value="1"/>
</dbReference>
<evidence type="ECO:0000313" key="2">
    <source>
        <dbReference type="EMBL" id="KFM70296.1"/>
    </source>
</evidence>
<dbReference type="EMBL" id="KK117373">
    <property type="protein sequence ID" value="KFM70296.1"/>
    <property type="molecule type" value="Genomic_DNA"/>
</dbReference>
<dbReference type="AlphaFoldDB" id="A0A087TYV7"/>
<dbReference type="PANTHER" id="PTHR45936:SF1">
    <property type="entry name" value="TRNA-DIHYDROURIDINE(20) SYNTHASE [NAD(P)+]-LIKE"/>
    <property type="match status" value="1"/>
</dbReference>
<feature type="non-terminal residue" evidence="2">
    <location>
        <position position="143"/>
    </location>
</feature>
<dbReference type="PANTHER" id="PTHR45936">
    <property type="entry name" value="TRNA-DIHYDROURIDINE(20) SYNTHASE [NAD(P)+]-LIKE"/>
    <property type="match status" value="1"/>
</dbReference>
<dbReference type="InterPro" id="IPR013785">
    <property type="entry name" value="Aldolase_TIM"/>
</dbReference>
<dbReference type="GO" id="GO:0005737">
    <property type="term" value="C:cytoplasm"/>
    <property type="evidence" value="ECO:0007669"/>
    <property type="project" value="TreeGrafter"/>
</dbReference>
<dbReference type="Pfam" id="PF01207">
    <property type="entry name" value="Dus"/>
    <property type="match status" value="1"/>
</dbReference>
<dbReference type="OrthoDB" id="6422892at2759"/>